<dbReference type="EMBL" id="QYBB01000002">
    <property type="protein sequence ID" value="RYC33469.1"/>
    <property type="molecule type" value="Genomic_DNA"/>
</dbReference>
<organism evidence="3 4">
    <name type="scientific">Lichenibacterium minor</name>
    <dbReference type="NCBI Taxonomy" id="2316528"/>
    <lineage>
        <taxon>Bacteria</taxon>
        <taxon>Pseudomonadati</taxon>
        <taxon>Pseudomonadota</taxon>
        <taxon>Alphaproteobacteria</taxon>
        <taxon>Hyphomicrobiales</taxon>
        <taxon>Lichenihabitantaceae</taxon>
        <taxon>Lichenibacterium</taxon>
    </lineage>
</organism>
<evidence type="ECO:0000313" key="3">
    <source>
        <dbReference type="EMBL" id="RYC33469.1"/>
    </source>
</evidence>
<keyword evidence="4" id="KW-1185">Reference proteome</keyword>
<dbReference type="AlphaFoldDB" id="A0A4Q2U9H3"/>
<evidence type="ECO:0000259" key="2">
    <source>
        <dbReference type="Pfam" id="PF06381"/>
    </source>
</evidence>
<protein>
    <submittedName>
        <fullName evidence="3">DUF1073 domain-containing protein</fullName>
    </submittedName>
</protein>
<dbReference type="OrthoDB" id="7491028at2"/>
<feature type="domain" description="Anti-CBASS protein Acb1-like N-terminal" evidence="2">
    <location>
        <begin position="7"/>
        <end position="62"/>
    </location>
</feature>
<dbReference type="Proteomes" id="UP000290759">
    <property type="component" value="Unassembled WGS sequence"/>
</dbReference>
<feature type="region of interest" description="Disordered" evidence="1">
    <location>
        <begin position="204"/>
        <end position="229"/>
    </location>
</feature>
<name>A0A4Q2U9H3_9HYPH</name>
<sequence>MSATTPDMIAAQQELDLRPQLERLDRLICRSEGIDPGALTFAFRPLWQLDEPAKAALALALALALSKAQATQIYAGLGLWPAEVTAKLVEAQLIADGTYPNATAVFAESGTSAPDGVTPTLDFDPAEPRDLRNRWTRGGGRAGTAACVARAPGQGQAEASHPPLSLSGLLGLLNPIGTAQAAVWEHRRLYTALLKRALRSVYGKGDGPDRGGAAGSQDVPPLYQSGQDHNSRYRHFLSHFLRRGSRPMA</sequence>
<reference evidence="3 4" key="2">
    <citation type="submission" date="2019-02" db="EMBL/GenBank/DDBJ databases">
        <title>'Lichenibacterium ramalinii' gen. nov. sp. nov., 'Lichenibacterium minor' gen. nov. sp. nov.</title>
        <authorList>
            <person name="Pankratov T."/>
        </authorList>
    </citation>
    <scope>NUCLEOTIDE SEQUENCE [LARGE SCALE GENOMIC DNA]</scope>
    <source>
        <strain evidence="3 4">RmlP026</strain>
    </source>
</reference>
<proteinExistence type="predicted"/>
<evidence type="ECO:0000256" key="1">
    <source>
        <dbReference type="SAM" id="MobiDB-lite"/>
    </source>
</evidence>
<dbReference type="InterPro" id="IPR024459">
    <property type="entry name" value="Acb1-like_N"/>
</dbReference>
<reference evidence="3 4" key="1">
    <citation type="submission" date="2018-12" db="EMBL/GenBank/DDBJ databases">
        <authorList>
            <person name="Grouzdev D.S."/>
            <person name="Krutkina M.S."/>
        </authorList>
    </citation>
    <scope>NUCLEOTIDE SEQUENCE [LARGE SCALE GENOMIC DNA]</scope>
    <source>
        <strain evidence="3 4">RmlP026</strain>
    </source>
</reference>
<evidence type="ECO:0000313" key="4">
    <source>
        <dbReference type="Proteomes" id="UP000290759"/>
    </source>
</evidence>
<gene>
    <name evidence="3" type="ORF">D3273_03075</name>
</gene>
<accession>A0A4Q2U9H3</accession>
<comment type="caution">
    <text evidence="3">The sequence shown here is derived from an EMBL/GenBank/DDBJ whole genome shotgun (WGS) entry which is preliminary data.</text>
</comment>
<feature type="region of interest" description="Disordered" evidence="1">
    <location>
        <begin position="110"/>
        <end position="138"/>
    </location>
</feature>
<dbReference type="Pfam" id="PF06381">
    <property type="entry name" value="Phage_portal_3"/>
    <property type="match status" value="1"/>
</dbReference>